<dbReference type="PANTHER" id="PTHR46888">
    <property type="entry name" value="ZINC KNUCKLE DOMAINCONTAINING PROTEIN-RELATED"/>
    <property type="match status" value="1"/>
</dbReference>
<feature type="compositionally biased region" description="Basic and acidic residues" evidence="2">
    <location>
        <begin position="331"/>
        <end position="345"/>
    </location>
</feature>
<evidence type="ECO:0000256" key="1">
    <source>
        <dbReference type="ARBA" id="ARBA00039658"/>
    </source>
</evidence>
<dbReference type="Proteomes" id="UP000515161">
    <property type="component" value="Unplaced"/>
</dbReference>
<dbReference type="GO" id="GO:0008270">
    <property type="term" value="F:zinc ion binding"/>
    <property type="evidence" value="ECO:0007669"/>
    <property type="project" value="InterPro"/>
</dbReference>
<dbReference type="Gene3D" id="1.10.4020.10">
    <property type="entry name" value="DNA breaking-rejoining enzymes"/>
    <property type="match status" value="1"/>
</dbReference>
<dbReference type="FunFam" id="1.10.340.70:FF:000001">
    <property type="entry name" value="Retrovirus-related Pol polyprotein from transposon gypsy-like Protein"/>
    <property type="match status" value="1"/>
</dbReference>
<dbReference type="InterPro" id="IPR041588">
    <property type="entry name" value="Integrase_H2C2"/>
</dbReference>
<feature type="domain" description="SCAN box" evidence="3">
    <location>
        <begin position="238"/>
        <end position="317"/>
    </location>
</feature>
<feature type="domain" description="Integrase catalytic" evidence="4">
    <location>
        <begin position="742"/>
        <end position="900"/>
    </location>
</feature>
<dbReference type="SUPFAM" id="SSF47353">
    <property type="entry name" value="Retrovirus capsid dimerization domain-like"/>
    <property type="match status" value="1"/>
</dbReference>
<evidence type="ECO:0000313" key="6">
    <source>
        <dbReference type="RefSeq" id="XP_034054902.1"/>
    </source>
</evidence>
<accession>A0A6P8T787</accession>
<dbReference type="InterPro" id="IPR036397">
    <property type="entry name" value="RNaseH_sf"/>
</dbReference>
<dbReference type="InterPro" id="IPR038269">
    <property type="entry name" value="SCAN_sf"/>
</dbReference>
<dbReference type="FunFam" id="3.30.420.10:FF:000032">
    <property type="entry name" value="Retrovirus-related Pol polyprotein from transposon 297-like Protein"/>
    <property type="match status" value="1"/>
</dbReference>
<dbReference type="Gene3D" id="4.10.60.10">
    <property type="entry name" value="Zinc finger, CCHC-type"/>
    <property type="match status" value="1"/>
</dbReference>
<dbReference type="InterPro" id="IPR036875">
    <property type="entry name" value="Znf_CCHC_sf"/>
</dbReference>
<dbReference type="PANTHER" id="PTHR46888:SF13">
    <property type="entry name" value="RIBONUCLEASE H"/>
    <property type="match status" value="1"/>
</dbReference>
<evidence type="ECO:0000313" key="5">
    <source>
        <dbReference type="Proteomes" id="UP000515161"/>
    </source>
</evidence>
<dbReference type="OrthoDB" id="8962223at2759"/>
<dbReference type="RefSeq" id="XP_034054902.1">
    <property type="nucleotide sequence ID" value="XM_034199011.1"/>
</dbReference>
<dbReference type="Pfam" id="PF00665">
    <property type="entry name" value="rve"/>
    <property type="match status" value="1"/>
</dbReference>
<dbReference type="SUPFAM" id="SSF57756">
    <property type="entry name" value="Retrovirus zinc finger-like domains"/>
    <property type="match status" value="1"/>
</dbReference>
<dbReference type="Gene3D" id="1.10.340.70">
    <property type="match status" value="1"/>
</dbReference>
<evidence type="ECO:0000259" key="3">
    <source>
        <dbReference type="PROSITE" id="PS50804"/>
    </source>
</evidence>
<dbReference type="InterPro" id="IPR012337">
    <property type="entry name" value="RNaseH-like_sf"/>
</dbReference>
<dbReference type="SUPFAM" id="SSF53098">
    <property type="entry name" value="Ribonuclease H-like"/>
    <property type="match status" value="1"/>
</dbReference>
<evidence type="ECO:0000256" key="2">
    <source>
        <dbReference type="SAM" id="MobiDB-lite"/>
    </source>
</evidence>
<protein>
    <recommendedName>
        <fullName evidence="1">Gypsy retrotransposon integrase-like protein 1</fullName>
    </recommendedName>
</protein>
<dbReference type="Pfam" id="PF22938">
    <property type="entry name" value="Integrase_p58_C"/>
    <property type="match status" value="1"/>
</dbReference>
<dbReference type="InParanoid" id="A0A6P8T787"/>
<name>A0A6P8T787_GYMAC</name>
<reference evidence="6" key="1">
    <citation type="submission" date="2025-08" db="UniProtKB">
        <authorList>
            <consortium name="RefSeq"/>
        </authorList>
    </citation>
    <scope>IDENTIFICATION</scope>
</reference>
<dbReference type="GO" id="GO:0015074">
    <property type="term" value="P:DNA integration"/>
    <property type="evidence" value="ECO:0007669"/>
    <property type="project" value="InterPro"/>
</dbReference>
<proteinExistence type="predicted"/>
<organism evidence="5 6">
    <name type="scientific">Gymnodraco acuticeps</name>
    <name type="common">Antarctic dragonfish</name>
    <dbReference type="NCBI Taxonomy" id="8218"/>
    <lineage>
        <taxon>Eukaryota</taxon>
        <taxon>Metazoa</taxon>
        <taxon>Chordata</taxon>
        <taxon>Craniata</taxon>
        <taxon>Vertebrata</taxon>
        <taxon>Euteleostomi</taxon>
        <taxon>Actinopterygii</taxon>
        <taxon>Neopterygii</taxon>
        <taxon>Teleostei</taxon>
        <taxon>Neoteleostei</taxon>
        <taxon>Acanthomorphata</taxon>
        <taxon>Eupercaria</taxon>
        <taxon>Perciformes</taxon>
        <taxon>Notothenioidei</taxon>
        <taxon>Bathydraconidae</taxon>
        <taxon>Gymnodraco</taxon>
    </lineage>
</organism>
<dbReference type="GeneID" id="117534790"/>
<feature type="region of interest" description="Disordered" evidence="2">
    <location>
        <begin position="331"/>
        <end position="363"/>
    </location>
</feature>
<dbReference type="PROSITE" id="PS50804">
    <property type="entry name" value="SCAN_BOX"/>
    <property type="match status" value="1"/>
</dbReference>
<dbReference type="InterPro" id="IPR003309">
    <property type="entry name" value="SCAN_dom"/>
</dbReference>
<dbReference type="Pfam" id="PF02023">
    <property type="entry name" value="SCAN"/>
    <property type="match status" value="1"/>
</dbReference>
<dbReference type="InterPro" id="IPR054465">
    <property type="entry name" value="Integrase_p58-like_C"/>
</dbReference>
<sequence length="1139" mass="125810">MASLSAFVDAPSVSFLDGCQKAQLIEIAEHYEIAVVGSKRKHDIKAVIVSSLFERGVLQKSESGVAGVGPVVVQTAGLTFEQQKELLAMQFNQERLQLEMRGQQQEVEKRLEVEKVLEVEKMKCEVEHARLRLMGEGKFSPGEDGGARLASGSGDIISYLRLVPKFNECDPDIFFTLFEHIAEARNWSDSDRVLLLQCVLTGRAQEAYSAICGENTLDYDRVKSAVLKSYELVPVAYRQRFRSGVKGDKQTHVEFIRDLTSHFQRWCAAAKVASFDGLCELIVLEQFKNILPQRVATYVNEQKPPTAFRAAELADDFVLTHKGSFAEKYSRGDWKRGEDNGDARGKFSPGSSRRFAGTGRPEGAKVDQCHYCKGGGHWKEQCPLLETKGKPRLSPHAPAMCCSAVVDNKPLGVGSGMVPDKKPVCADPDAGSGFEPFITEAVVSVVGSDKYVPIKVLRDTAARYSFIVESVLPFSSETETGDFVLMRGMEMGLIPVPRHTIVLDCELVRGVVSIGVRPALPLVGIHMILGNDLAGSAVWAGVPPPVVVSRPVASGEPDESGLQFPSVFPVCAVTRAQSRKMSADPHVSECSKSNVVHVVSLPDLPSSVSKEDWVRSQRDDLSLSALWTEVLPAEKVRDIAQGYFVQGDLLVRKWVPCVGDAVGEAIFQVVVPSSFRDVILQTAHDSGGHLGIKKTYDRVLRYFFWPRLKRDVASYIKACHICQFTGKPSQVVKPAPLSPIPALGQPFEHLIIDCVGPLPPSKSGCAYMLTIMCQTTRYPAAFPLRSISVKPVVRALTQFISTFGIPRVIQSDQGTNFTSHMFKQILQQLGVRHNRASAYHAQSQGALERFHQTLKSMLRAYCMEMGKGWEEGLPWLMLASREVVQESTGFSPNDLVFGHKVRGVLSVLQDGLVEGEPPKNLVDYIQGFRHRLYVAVEMARKNLAGAQANMKRLYDRKAEYREFSPGDQVLALMPLQVSPFKAKFAGPYTVESKVSDQNYLIATPNRRKLSQLCHVNLLKPYYVRDTVGDSFMVKKLGVGPIMMVDSVLSDRGLAEECDVKAPDEPVMSGRLRNSESLCQLDRLLSHLPAAQRDELAALIGKFVVLFGDTPSRTTLVEHDIDVGDSPPIKQRFYRCPAVL</sequence>
<evidence type="ECO:0000259" key="4">
    <source>
        <dbReference type="PROSITE" id="PS50994"/>
    </source>
</evidence>
<dbReference type="Gene3D" id="3.30.420.10">
    <property type="entry name" value="Ribonuclease H-like superfamily/Ribonuclease H"/>
    <property type="match status" value="1"/>
</dbReference>
<dbReference type="AlphaFoldDB" id="A0A6P8T787"/>
<dbReference type="GO" id="GO:0003676">
    <property type="term" value="F:nucleic acid binding"/>
    <property type="evidence" value="ECO:0007669"/>
    <property type="project" value="InterPro"/>
</dbReference>
<gene>
    <name evidence="6" type="primary">LOC117534790</name>
</gene>
<dbReference type="PROSITE" id="PS50994">
    <property type="entry name" value="INTEGRASE"/>
    <property type="match status" value="1"/>
</dbReference>
<dbReference type="Pfam" id="PF17921">
    <property type="entry name" value="Integrase_H2C2"/>
    <property type="match status" value="1"/>
</dbReference>
<dbReference type="KEGG" id="gacu:117534790"/>
<keyword evidence="5" id="KW-1185">Reference proteome</keyword>
<dbReference type="InterPro" id="IPR001584">
    <property type="entry name" value="Integrase_cat-core"/>
</dbReference>